<evidence type="ECO:0000313" key="7">
    <source>
        <dbReference type="EMBL" id="EOL44069.1"/>
    </source>
</evidence>
<dbReference type="PANTHER" id="PTHR39160">
    <property type="entry name" value="CELL WALL-BINDING PROTEIN YOCH"/>
    <property type="match status" value="1"/>
</dbReference>
<dbReference type="InterPro" id="IPR051933">
    <property type="entry name" value="Resuscitation_pf_RpfB"/>
</dbReference>
<dbReference type="PATRIC" id="fig|1158610.3.peg.1688"/>
<sequence>MDSVKAKKIKAIVTLLVTTNLLFPMFASAESLDTLNEKESAAMRQGEEISLQVQATLDDVNAKYAEVEQLKQKISENENSLKEAQSEIKVTEENIERRKDAMAERLQDIQLNGGAERNFQALLEAENFSDFFNRAYGMSVMQNAEKEKVSSLNDEKTKLEDLQEEVKETQATLEENQASLESEMDVLGDKVSSLKQQLADNQEVLSQIAESKVVEEARIQAEAERKAREAEEAKLAQEKADKEAKEASKQTNPTNNSEKAPESSSSNSENTTPPAESNENAGSNENSGNNEGTGNTGGKTMMMESTAYSYSEAGSSFFTATGLDLRQNPMAIAVDPSVIPLGSIVEVQGYGVAIAADTGGAIKGNIIDVHFKTVDECRLWGRRQVQVTVM</sequence>
<feature type="signal peptide" evidence="4">
    <location>
        <begin position="1"/>
        <end position="29"/>
    </location>
</feature>
<feature type="compositionally biased region" description="Basic and acidic residues" evidence="3">
    <location>
        <begin position="228"/>
        <end position="248"/>
    </location>
</feature>
<feature type="domain" description="Peptidoglycan hydrolase PcsB coiled-coil" evidence="6">
    <location>
        <begin position="88"/>
        <end position="161"/>
    </location>
</feature>
<feature type="chain" id="PRO_5004362783" evidence="4">
    <location>
        <begin position="30"/>
        <end position="390"/>
    </location>
</feature>
<dbReference type="eggNOG" id="COG3883">
    <property type="taxonomic scope" value="Bacteria"/>
</dbReference>
<feature type="compositionally biased region" description="Low complexity" evidence="3">
    <location>
        <begin position="255"/>
        <end position="293"/>
    </location>
</feature>
<dbReference type="SUPFAM" id="SSF50685">
    <property type="entry name" value="Barwin-like endoglucanases"/>
    <property type="match status" value="1"/>
</dbReference>
<dbReference type="InterPro" id="IPR036908">
    <property type="entry name" value="RlpA-like_sf"/>
</dbReference>
<protein>
    <submittedName>
        <fullName evidence="7">Uncharacterized protein</fullName>
    </submittedName>
</protein>
<evidence type="ECO:0000256" key="4">
    <source>
        <dbReference type="SAM" id="SignalP"/>
    </source>
</evidence>
<dbReference type="STRING" id="154621.RV11_GL000327"/>
<name>R3TR93_9ENTE</name>
<dbReference type="AlphaFoldDB" id="R3TR93"/>
<dbReference type="Gene3D" id="6.10.250.3150">
    <property type="match status" value="1"/>
</dbReference>
<reference evidence="7 8" key="1">
    <citation type="submission" date="2013-02" db="EMBL/GenBank/DDBJ databases">
        <title>The Genome Sequence of Enterococcus phoeniculicola BAA-412.</title>
        <authorList>
            <consortium name="The Broad Institute Genome Sequencing Platform"/>
            <consortium name="The Broad Institute Genome Sequencing Center for Infectious Disease"/>
            <person name="Earl A.M."/>
            <person name="Gilmore M.S."/>
            <person name="Lebreton F."/>
            <person name="Walker B."/>
            <person name="Young S.K."/>
            <person name="Zeng Q."/>
            <person name="Gargeya S."/>
            <person name="Fitzgerald M."/>
            <person name="Haas B."/>
            <person name="Abouelleil A."/>
            <person name="Alvarado L."/>
            <person name="Arachchi H.M."/>
            <person name="Berlin A.M."/>
            <person name="Chapman S.B."/>
            <person name="Dewar J."/>
            <person name="Goldberg J."/>
            <person name="Griggs A."/>
            <person name="Gujja S."/>
            <person name="Hansen M."/>
            <person name="Howarth C."/>
            <person name="Imamovic A."/>
            <person name="Larimer J."/>
            <person name="McCowan C."/>
            <person name="Murphy C."/>
            <person name="Neiman D."/>
            <person name="Pearson M."/>
            <person name="Priest M."/>
            <person name="Roberts A."/>
            <person name="Saif S."/>
            <person name="Shea T."/>
            <person name="Sisk P."/>
            <person name="Sykes S."/>
            <person name="Wortman J."/>
            <person name="Nusbaum C."/>
            <person name="Birren B."/>
        </authorList>
    </citation>
    <scope>NUCLEOTIDE SEQUENCE [LARGE SCALE GENOMIC DNA]</scope>
    <source>
        <strain evidence="7 8">ATCC BAA-412</strain>
    </source>
</reference>
<feature type="domain" description="3D" evidence="5">
    <location>
        <begin position="331"/>
        <end position="389"/>
    </location>
</feature>
<dbReference type="Gene3D" id="2.40.40.10">
    <property type="entry name" value="RlpA-like domain"/>
    <property type="match status" value="1"/>
</dbReference>
<dbReference type="CDD" id="cd22786">
    <property type="entry name" value="DPBB_YuiC-like"/>
    <property type="match status" value="1"/>
</dbReference>
<dbReference type="InterPro" id="IPR057309">
    <property type="entry name" value="PcsB_CC"/>
</dbReference>
<dbReference type="Pfam" id="PF24568">
    <property type="entry name" value="CC_PcsB"/>
    <property type="match status" value="1"/>
</dbReference>
<dbReference type="PANTHER" id="PTHR39160:SF4">
    <property type="entry name" value="RESUSCITATION-PROMOTING FACTOR RPFB"/>
    <property type="match status" value="1"/>
</dbReference>
<dbReference type="GO" id="GO:0019867">
    <property type="term" value="C:outer membrane"/>
    <property type="evidence" value="ECO:0007669"/>
    <property type="project" value="InterPro"/>
</dbReference>
<proteinExistence type="predicted"/>
<evidence type="ECO:0000259" key="6">
    <source>
        <dbReference type="Pfam" id="PF24568"/>
    </source>
</evidence>
<dbReference type="GO" id="GO:0009254">
    <property type="term" value="P:peptidoglycan turnover"/>
    <property type="evidence" value="ECO:0007669"/>
    <property type="project" value="InterPro"/>
</dbReference>
<evidence type="ECO:0000313" key="8">
    <source>
        <dbReference type="Proteomes" id="UP000013785"/>
    </source>
</evidence>
<keyword evidence="1 4" id="KW-0732">Signal</keyword>
<dbReference type="EMBL" id="AJAT01000014">
    <property type="protein sequence ID" value="EOL44069.1"/>
    <property type="molecule type" value="Genomic_DNA"/>
</dbReference>
<dbReference type="HOGENOM" id="CLU_055076_1_0_9"/>
<keyword evidence="8" id="KW-1185">Reference proteome</keyword>
<dbReference type="InterPro" id="IPR010611">
    <property type="entry name" value="3D_dom"/>
</dbReference>
<accession>R3TR93</accession>
<evidence type="ECO:0000256" key="1">
    <source>
        <dbReference type="ARBA" id="ARBA00022729"/>
    </source>
</evidence>
<dbReference type="Pfam" id="PF06725">
    <property type="entry name" value="3D"/>
    <property type="match status" value="1"/>
</dbReference>
<comment type="caution">
    <text evidence="7">The sequence shown here is derived from an EMBL/GenBank/DDBJ whole genome shotgun (WGS) entry which is preliminary data.</text>
</comment>
<evidence type="ECO:0000259" key="5">
    <source>
        <dbReference type="Pfam" id="PF06725"/>
    </source>
</evidence>
<feature type="coiled-coil region" evidence="2">
    <location>
        <begin position="57"/>
        <end position="112"/>
    </location>
</feature>
<dbReference type="eggNOG" id="COG3584">
    <property type="taxonomic scope" value="Bacteria"/>
</dbReference>
<evidence type="ECO:0000256" key="2">
    <source>
        <dbReference type="SAM" id="Coils"/>
    </source>
</evidence>
<organism evidence="7 8">
    <name type="scientific">Enterococcus phoeniculicola ATCC BAA-412</name>
    <dbReference type="NCBI Taxonomy" id="1158610"/>
    <lineage>
        <taxon>Bacteria</taxon>
        <taxon>Bacillati</taxon>
        <taxon>Bacillota</taxon>
        <taxon>Bacilli</taxon>
        <taxon>Lactobacillales</taxon>
        <taxon>Enterococcaceae</taxon>
        <taxon>Enterococcus</taxon>
    </lineage>
</organism>
<dbReference type="GO" id="GO:0004553">
    <property type="term" value="F:hydrolase activity, hydrolyzing O-glycosyl compounds"/>
    <property type="evidence" value="ECO:0007669"/>
    <property type="project" value="InterPro"/>
</dbReference>
<dbReference type="Proteomes" id="UP000013785">
    <property type="component" value="Unassembled WGS sequence"/>
</dbReference>
<feature type="region of interest" description="Disordered" evidence="3">
    <location>
        <begin position="228"/>
        <end position="300"/>
    </location>
</feature>
<gene>
    <name evidence="7" type="ORF">UC3_01699</name>
</gene>
<evidence type="ECO:0000256" key="3">
    <source>
        <dbReference type="SAM" id="MobiDB-lite"/>
    </source>
</evidence>
<keyword evidence="2" id="KW-0175">Coiled coil</keyword>